<keyword evidence="11" id="KW-0418">Kinase</keyword>
<dbReference type="GO" id="GO:0005737">
    <property type="term" value="C:cytoplasm"/>
    <property type="evidence" value="ECO:0007669"/>
    <property type="project" value="UniProtKB-SubCell"/>
</dbReference>
<evidence type="ECO:0000256" key="5">
    <source>
        <dbReference type="ARBA" id="ARBA00022694"/>
    </source>
</evidence>
<dbReference type="Pfam" id="PF02367">
    <property type="entry name" value="TsaE"/>
    <property type="match status" value="1"/>
</dbReference>
<dbReference type="EMBL" id="LR215043">
    <property type="protein sequence ID" value="VEU77817.1"/>
    <property type="molecule type" value="Genomic_DNA"/>
</dbReference>
<dbReference type="GO" id="GO:0016301">
    <property type="term" value="F:kinase activity"/>
    <property type="evidence" value="ECO:0007669"/>
    <property type="project" value="UniProtKB-KW"/>
</dbReference>
<dbReference type="GO" id="GO:0005524">
    <property type="term" value="F:ATP binding"/>
    <property type="evidence" value="ECO:0007669"/>
    <property type="project" value="UniProtKB-KW"/>
</dbReference>
<organism evidence="11 12">
    <name type="scientific">Mycoplasmopsis columbinasalis</name>
    <dbReference type="NCBI Taxonomy" id="114880"/>
    <lineage>
        <taxon>Bacteria</taxon>
        <taxon>Bacillati</taxon>
        <taxon>Mycoplasmatota</taxon>
        <taxon>Mycoplasmoidales</taxon>
        <taxon>Metamycoplasmataceae</taxon>
        <taxon>Mycoplasmopsis</taxon>
    </lineage>
</organism>
<dbReference type="KEGG" id="mcob:NCTC10184_00029"/>
<name>A0A449B9H2_9BACT</name>
<keyword evidence="5" id="KW-0819">tRNA processing</keyword>
<comment type="subcellular location">
    <subcellularLocation>
        <location evidence="1">Cytoplasm</location>
    </subcellularLocation>
</comment>
<evidence type="ECO:0000313" key="12">
    <source>
        <dbReference type="Proteomes" id="UP000290876"/>
    </source>
</evidence>
<evidence type="ECO:0000256" key="3">
    <source>
        <dbReference type="ARBA" id="ARBA00019010"/>
    </source>
</evidence>
<dbReference type="RefSeq" id="WP_129622682.1">
    <property type="nucleotide sequence ID" value="NZ_LR215043.1"/>
</dbReference>
<evidence type="ECO:0000313" key="11">
    <source>
        <dbReference type="EMBL" id="VEU77817.1"/>
    </source>
</evidence>
<dbReference type="GO" id="GO:0046872">
    <property type="term" value="F:metal ion binding"/>
    <property type="evidence" value="ECO:0007669"/>
    <property type="project" value="UniProtKB-KW"/>
</dbReference>
<keyword evidence="6" id="KW-0479">Metal-binding</keyword>
<dbReference type="AlphaFoldDB" id="A0A449B9H2"/>
<keyword evidence="4" id="KW-0963">Cytoplasm</keyword>
<evidence type="ECO:0000256" key="2">
    <source>
        <dbReference type="ARBA" id="ARBA00007599"/>
    </source>
</evidence>
<evidence type="ECO:0000256" key="9">
    <source>
        <dbReference type="ARBA" id="ARBA00022842"/>
    </source>
</evidence>
<dbReference type="GO" id="GO:0002949">
    <property type="term" value="P:tRNA threonylcarbamoyladenosine modification"/>
    <property type="evidence" value="ECO:0007669"/>
    <property type="project" value="InterPro"/>
</dbReference>
<keyword evidence="12" id="KW-1185">Reference proteome</keyword>
<dbReference type="PANTHER" id="PTHR33540:SF2">
    <property type="entry name" value="TRNA THREONYLCARBAMOYLADENOSINE BIOSYNTHESIS PROTEIN TSAE"/>
    <property type="match status" value="1"/>
</dbReference>
<keyword evidence="8" id="KW-0067">ATP-binding</keyword>
<evidence type="ECO:0000256" key="4">
    <source>
        <dbReference type="ARBA" id="ARBA00022490"/>
    </source>
</evidence>
<dbReference type="PANTHER" id="PTHR33540">
    <property type="entry name" value="TRNA THREONYLCARBAMOYLADENOSINE BIOSYNTHESIS PROTEIN TSAE"/>
    <property type="match status" value="1"/>
</dbReference>
<dbReference type="InterPro" id="IPR027417">
    <property type="entry name" value="P-loop_NTPase"/>
</dbReference>
<evidence type="ECO:0000256" key="10">
    <source>
        <dbReference type="ARBA" id="ARBA00032441"/>
    </source>
</evidence>
<keyword evidence="11" id="KW-0808">Transferase</keyword>
<keyword evidence="7" id="KW-0547">Nucleotide-binding</keyword>
<dbReference type="OrthoDB" id="9815896at2"/>
<evidence type="ECO:0000256" key="8">
    <source>
        <dbReference type="ARBA" id="ARBA00022840"/>
    </source>
</evidence>
<proteinExistence type="inferred from homology"/>
<reference evidence="11 12" key="1">
    <citation type="submission" date="2019-01" db="EMBL/GenBank/DDBJ databases">
        <authorList>
            <consortium name="Pathogen Informatics"/>
        </authorList>
    </citation>
    <scope>NUCLEOTIDE SEQUENCE [LARGE SCALE GENOMIC DNA]</scope>
    <source>
        <strain evidence="11 12">NCTC10184</strain>
    </source>
</reference>
<dbReference type="Proteomes" id="UP000290876">
    <property type="component" value="Chromosome"/>
</dbReference>
<accession>A0A449B9H2</accession>
<comment type="similarity">
    <text evidence="2">Belongs to the TsaE family.</text>
</comment>
<dbReference type="SUPFAM" id="SSF52540">
    <property type="entry name" value="P-loop containing nucleoside triphosphate hydrolases"/>
    <property type="match status" value="1"/>
</dbReference>
<evidence type="ECO:0000256" key="1">
    <source>
        <dbReference type="ARBA" id="ARBA00004496"/>
    </source>
</evidence>
<dbReference type="NCBIfam" id="TIGR00150">
    <property type="entry name" value="T6A_YjeE"/>
    <property type="match status" value="1"/>
</dbReference>
<evidence type="ECO:0000256" key="7">
    <source>
        <dbReference type="ARBA" id="ARBA00022741"/>
    </source>
</evidence>
<sequence>MEKKVFITQDLREVDVVAKYLLANLTASKIILLNGELGTGKTALVKYLAKNLNINEVINSPTFNYMKVYPGLVHIDAYNFTKNADALDEFYDYFEDNIVAIEWANLIKIEALNYLSVDVSLSKQGQHIYQISRKI</sequence>
<gene>
    <name evidence="11" type="primary">ydiB</name>
    <name evidence="11" type="ORF">NCTC10184_00029</name>
</gene>
<dbReference type="InterPro" id="IPR003442">
    <property type="entry name" value="T6A_TsaE"/>
</dbReference>
<keyword evidence="9" id="KW-0460">Magnesium</keyword>
<protein>
    <recommendedName>
        <fullName evidence="3">tRNA threonylcarbamoyladenosine biosynthesis protein TsaE</fullName>
    </recommendedName>
    <alternativeName>
        <fullName evidence="10">t(6)A37 threonylcarbamoyladenosine biosynthesis protein TsaE</fullName>
    </alternativeName>
</protein>
<dbReference type="Gene3D" id="3.40.50.300">
    <property type="entry name" value="P-loop containing nucleotide triphosphate hydrolases"/>
    <property type="match status" value="1"/>
</dbReference>
<evidence type="ECO:0000256" key="6">
    <source>
        <dbReference type="ARBA" id="ARBA00022723"/>
    </source>
</evidence>